<dbReference type="Proteomes" id="UP001167796">
    <property type="component" value="Unassembled WGS sequence"/>
</dbReference>
<organism evidence="2 3">
    <name type="scientific">Hymenobacter mellowenesis</name>
    <dbReference type="NCBI Taxonomy" id="3063995"/>
    <lineage>
        <taxon>Bacteria</taxon>
        <taxon>Pseudomonadati</taxon>
        <taxon>Bacteroidota</taxon>
        <taxon>Cytophagia</taxon>
        <taxon>Cytophagales</taxon>
        <taxon>Hymenobacteraceae</taxon>
        <taxon>Hymenobacter</taxon>
    </lineage>
</organism>
<evidence type="ECO:0000256" key="1">
    <source>
        <dbReference type="SAM" id="MobiDB-lite"/>
    </source>
</evidence>
<protein>
    <submittedName>
        <fullName evidence="2">Uncharacterized protein</fullName>
    </submittedName>
</protein>
<gene>
    <name evidence="2" type="ORF">Q5H92_20225</name>
</gene>
<dbReference type="EMBL" id="JAUQSX010000012">
    <property type="protein sequence ID" value="MDO7848704.1"/>
    <property type="molecule type" value="Genomic_DNA"/>
</dbReference>
<comment type="caution">
    <text evidence="2">The sequence shown here is derived from an EMBL/GenBank/DDBJ whole genome shotgun (WGS) entry which is preliminary data.</text>
</comment>
<name>A0ABT9AH95_9BACT</name>
<feature type="region of interest" description="Disordered" evidence="1">
    <location>
        <begin position="47"/>
        <end position="104"/>
    </location>
</feature>
<accession>A0ABT9AH95</accession>
<evidence type="ECO:0000313" key="3">
    <source>
        <dbReference type="Proteomes" id="UP001167796"/>
    </source>
</evidence>
<dbReference type="RefSeq" id="WP_305013371.1">
    <property type="nucleotide sequence ID" value="NZ_JAUQSX010000012.1"/>
</dbReference>
<proteinExistence type="predicted"/>
<feature type="compositionally biased region" description="Low complexity" evidence="1">
    <location>
        <begin position="47"/>
        <end position="56"/>
    </location>
</feature>
<sequence>MSTQLVLIADERGFTVQQSTTHETQAGALAHFTDVLASLHFEHHATTTATSGHALTPHQPAATELPHRWEGPGHQGQPIPSETASSADAALLLPRYPPREEPPF</sequence>
<reference evidence="2" key="1">
    <citation type="submission" date="2023-07" db="EMBL/GenBank/DDBJ databases">
        <authorList>
            <person name="Kim M.K."/>
        </authorList>
    </citation>
    <scope>NUCLEOTIDE SEQUENCE</scope>
    <source>
        <strain evidence="2">M29</strain>
    </source>
</reference>
<keyword evidence="3" id="KW-1185">Reference proteome</keyword>
<evidence type="ECO:0000313" key="2">
    <source>
        <dbReference type="EMBL" id="MDO7848704.1"/>
    </source>
</evidence>